<organism evidence="1 2">
    <name type="scientific">Eubacterium limosum</name>
    <dbReference type="NCBI Taxonomy" id="1736"/>
    <lineage>
        <taxon>Bacteria</taxon>
        <taxon>Bacillati</taxon>
        <taxon>Bacillota</taxon>
        <taxon>Clostridia</taxon>
        <taxon>Eubacteriales</taxon>
        <taxon>Eubacteriaceae</taxon>
        <taxon>Eubacterium</taxon>
    </lineage>
</organism>
<name>A0ABT5UQ60_EUBLI</name>
<sequence>MINTEGVLDSFLEYEKNNKLFEKKIGDFAFWPYIRMDVYNQLFDLNLIIKPKRKKIKIAYNIFLNSMINNPYKIKDIDVLFINSPRKFADEKNIYQDIYLDDILTKATYKYSILECIDIVTGGHLKPCENQENLYYRDYLDAKVFINSLFMKNNSAITVRVYEIIKDIEKVFNKKINIELLVSIANKKYKQWKASKKVYSYFFEKVKPKIIVEICSYNTSNMIFNELAHEKKIPVIELQHGVMGKGHLAYNYGKHEKHKFFPDYIFLFSDFWKQYTKLPLENDKIIVTGFPYLEKKINANNIQKEKTNTILFVSQPTIGEKLFEIALDLSKLLNEKYKIIFKLHPSEANELILHEKKLRSNRINNILVAKNTNISIYEYFNKCSIQVGYTSTAIYESLAFNLKTYIYKDKLSELYMEDLCEMNYAEYFTNAEELALKIKNKKSKDIIDKEFWAKDSIENINSNLLKIMNKESE</sequence>
<keyword evidence="2" id="KW-1185">Reference proteome</keyword>
<reference evidence="1 2" key="1">
    <citation type="submission" date="2023-02" db="EMBL/GenBank/DDBJ databases">
        <title>Comparative genome analysis of Eubacterium limosum species.</title>
        <authorList>
            <person name="Bak J.E."/>
        </authorList>
    </citation>
    <scope>NUCLEOTIDE SEQUENCE [LARGE SCALE GENOMIC DNA]</scope>
    <source>
        <strain evidence="1 2">KGMB01548</strain>
    </source>
</reference>
<comment type="caution">
    <text evidence="1">The sequence shown here is derived from an EMBL/GenBank/DDBJ whole genome shotgun (WGS) entry which is preliminary data.</text>
</comment>
<dbReference type="EMBL" id="JAQSVD010000006">
    <property type="protein sequence ID" value="MDE1471011.1"/>
    <property type="molecule type" value="Genomic_DNA"/>
</dbReference>
<dbReference type="Proteomes" id="UP001215087">
    <property type="component" value="Unassembled WGS sequence"/>
</dbReference>
<evidence type="ECO:0000313" key="2">
    <source>
        <dbReference type="Proteomes" id="UP001215087"/>
    </source>
</evidence>
<dbReference type="RefSeq" id="WP_274702852.1">
    <property type="nucleotide sequence ID" value="NZ_JAQSVD010000006.1"/>
</dbReference>
<protein>
    <recommendedName>
        <fullName evidence="3">Capsule polysaccharide biosynthesis protein</fullName>
    </recommendedName>
</protein>
<proteinExistence type="predicted"/>
<accession>A0ABT5UQ60</accession>
<dbReference type="InterPro" id="IPR043148">
    <property type="entry name" value="TagF_C"/>
</dbReference>
<evidence type="ECO:0008006" key="3">
    <source>
        <dbReference type="Google" id="ProtNLM"/>
    </source>
</evidence>
<dbReference type="Gene3D" id="3.40.50.12580">
    <property type="match status" value="1"/>
</dbReference>
<evidence type="ECO:0000313" key="1">
    <source>
        <dbReference type="EMBL" id="MDE1471011.1"/>
    </source>
</evidence>
<gene>
    <name evidence="1" type="ORF">PTZ04_12170</name>
</gene>